<feature type="transmembrane region" description="Helical" evidence="1">
    <location>
        <begin position="139"/>
        <end position="160"/>
    </location>
</feature>
<dbReference type="EMBL" id="FOLM01000014">
    <property type="protein sequence ID" value="SFD39238.1"/>
    <property type="molecule type" value="Genomic_DNA"/>
</dbReference>
<feature type="transmembrane region" description="Helical" evidence="1">
    <location>
        <begin position="166"/>
        <end position="186"/>
    </location>
</feature>
<evidence type="ECO:0000256" key="1">
    <source>
        <dbReference type="SAM" id="Phobius"/>
    </source>
</evidence>
<keyword evidence="1" id="KW-1133">Transmembrane helix</keyword>
<keyword evidence="1" id="KW-0812">Transmembrane</keyword>
<evidence type="ECO:0000313" key="2">
    <source>
        <dbReference type="EMBL" id="SFD39238.1"/>
    </source>
</evidence>
<dbReference type="Proteomes" id="UP000199207">
    <property type="component" value="Unassembled WGS sequence"/>
</dbReference>
<reference evidence="2 3" key="1">
    <citation type="submission" date="2016-10" db="EMBL/GenBank/DDBJ databases">
        <authorList>
            <person name="de Groot N.N."/>
        </authorList>
    </citation>
    <scope>NUCLEOTIDE SEQUENCE [LARGE SCALE GENOMIC DNA]</scope>
    <source>
        <strain evidence="2 3">CGMCC 4.5739</strain>
    </source>
</reference>
<proteinExistence type="predicted"/>
<evidence type="ECO:0000313" key="3">
    <source>
        <dbReference type="Proteomes" id="UP000199207"/>
    </source>
</evidence>
<dbReference type="STRING" id="910347.SAMN05421773_11484"/>
<accession>A0A1I1S3W5</accession>
<keyword evidence="3" id="KW-1185">Reference proteome</keyword>
<feature type="transmembrane region" description="Helical" evidence="1">
    <location>
        <begin position="70"/>
        <end position="99"/>
    </location>
</feature>
<dbReference type="AlphaFoldDB" id="A0A1I1S3W5"/>
<gene>
    <name evidence="2" type="ORF">SAMN05421773_11484</name>
</gene>
<name>A0A1I1S3W5_9ACTN</name>
<keyword evidence="1" id="KW-0472">Membrane</keyword>
<dbReference type="OrthoDB" id="3371801at2"/>
<sequence length="208" mass="21406">MPEIWLSRFGAACGLVLALSIGAPGVVEAFTGETTVTSFVVGLGTALGAPTLTGLYLHQQRRRSRDGGRFATLAYAVNLLGLCLFAGVAFALNLVLFFVTEEVAEEVMSGPTLGAVLGAMVLFLTGSVMFGIDMVRAGVFPRIAALGYAVMLPLLALLAPVPDSPVISAVHVLAGAVLFGLSATVWRDPRQPVPHDGGAARSAAGAAR</sequence>
<dbReference type="RefSeq" id="WP_093840703.1">
    <property type="nucleotide sequence ID" value="NZ_FOLM01000014.1"/>
</dbReference>
<feature type="transmembrane region" description="Helical" evidence="1">
    <location>
        <begin position="111"/>
        <end position="132"/>
    </location>
</feature>
<feature type="transmembrane region" description="Helical" evidence="1">
    <location>
        <begin position="39"/>
        <end position="58"/>
    </location>
</feature>
<organism evidence="2 3">
    <name type="scientific">Streptomyces aidingensis</name>
    <dbReference type="NCBI Taxonomy" id="910347"/>
    <lineage>
        <taxon>Bacteria</taxon>
        <taxon>Bacillati</taxon>
        <taxon>Actinomycetota</taxon>
        <taxon>Actinomycetes</taxon>
        <taxon>Kitasatosporales</taxon>
        <taxon>Streptomycetaceae</taxon>
        <taxon>Streptomyces</taxon>
    </lineage>
</organism>
<protein>
    <submittedName>
        <fullName evidence="2">Uncharacterized protein</fullName>
    </submittedName>
</protein>